<evidence type="ECO:0000313" key="1">
    <source>
        <dbReference type="EMBL" id="PON41518.1"/>
    </source>
</evidence>
<proteinExistence type="predicted"/>
<accession>A0A2P5AYC7</accession>
<dbReference type="EMBL" id="JXTB01000413">
    <property type="protein sequence ID" value="PON41518.1"/>
    <property type="molecule type" value="Genomic_DNA"/>
</dbReference>
<sequence>MISTSSRLDPYTVEDTESLLLAEEVRIDKHGKAPNPKLVNLATQSHPTLNNNNFRKNNRGGFNQGYHNFINNDGSHGCGFHPNSFSGRLYSQDRYSGCGNFLSSGRGRGRQ</sequence>
<protein>
    <submittedName>
        <fullName evidence="1">Uncharacterized protein</fullName>
    </submittedName>
</protein>
<evidence type="ECO:0000313" key="2">
    <source>
        <dbReference type="Proteomes" id="UP000237105"/>
    </source>
</evidence>
<dbReference type="OrthoDB" id="1436778at2759"/>
<reference evidence="2" key="1">
    <citation type="submission" date="2016-06" db="EMBL/GenBank/DDBJ databases">
        <title>Parallel loss of symbiosis genes in relatives of nitrogen-fixing non-legume Parasponia.</title>
        <authorList>
            <person name="Van Velzen R."/>
            <person name="Holmer R."/>
            <person name="Bu F."/>
            <person name="Rutten L."/>
            <person name="Van Zeijl A."/>
            <person name="Liu W."/>
            <person name="Santuari L."/>
            <person name="Cao Q."/>
            <person name="Sharma T."/>
            <person name="Shen D."/>
            <person name="Roswanjaya Y."/>
            <person name="Wardhani T."/>
            <person name="Kalhor M.S."/>
            <person name="Jansen J."/>
            <person name="Van den Hoogen J."/>
            <person name="Gungor B."/>
            <person name="Hartog M."/>
            <person name="Hontelez J."/>
            <person name="Verver J."/>
            <person name="Yang W.-C."/>
            <person name="Schijlen E."/>
            <person name="Repin R."/>
            <person name="Schilthuizen M."/>
            <person name="Schranz E."/>
            <person name="Heidstra R."/>
            <person name="Miyata K."/>
            <person name="Fedorova E."/>
            <person name="Kohlen W."/>
            <person name="Bisseling T."/>
            <person name="Smit S."/>
            <person name="Geurts R."/>
        </authorList>
    </citation>
    <scope>NUCLEOTIDE SEQUENCE [LARGE SCALE GENOMIC DNA]</scope>
    <source>
        <strain evidence="2">cv. WU1-14</strain>
    </source>
</reference>
<dbReference type="AlphaFoldDB" id="A0A2P5AYC7"/>
<name>A0A2P5AYC7_PARAD</name>
<gene>
    <name evidence="1" type="ORF">PanWU01x14_288720</name>
</gene>
<keyword evidence="2" id="KW-1185">Reference proteome</keyword>
<dbReference type="Proteomes" id="UP000237105">
    <property type="component" value="Unassembled WGS sequence"/>
</dbReference>
<organism evidence="1 2">
    <name type="scientific">Parasponia andersonii</name>
    <name type="common">Sponia andersonii</name>
    <dbReference type="NCBI Taxonomy" id="3476"/>
    <lineage>
        <taxon>Eukaryota</taxon>
        <taxon>Viridiplantae</taxon>
        <taxon>Streptophyta</taxon>
        <taxon>Embryophyta</taxon>
        <taxon>Tracheophyta</taxon>
        <taxon>Spermatophyta</taxon>
        <taxon>Magnoliopsida</taxon>
        <taxon>eudicotyledons</taxon>
        <taxon>Gunneridae</taxon>
        <taxon>Pentapetalae</taxon>
        <taxon>rosids</taxon>
        <taxon>fabids</taxon>
        <taxon>Rosales</taxon>
        <taxon>Cannabaceae</taxon>
        <taxon>Parasponia</taxon>
    </lineage>
</organism>
<comment type="caution">
    <text evidence="1">The sequence shown here is derived from an EMBL/GenBank/DDBJ whole genome shotgun (WGS) entry which is preliminary data.</text>
</comment>